<dbReference type="Pfam" id="PF08808">
    <property type="entry name" value="RES"/>
    <property type="match status" value="1"/>
</dbReference>
<sequence length="194" mass="21911">MRLLFTRKMSVALCLTHCATRKRSVPPIMLTEVSGEFVKIVWADDPDVHLMRGAPDRPPARFNRRGQDALYLSPDVESARVAIGQDVRKDDRPRVVLTFEVERCALFDLRSPEAADIYALASQPWRKLVAAGGDPSSWLAADRIRADGHIGLIDPSRRRPGLWHITLFRWNEASAPSVFRCSEVKPVIVPPDYR</sequence>
<dbReference type="AlphaFoldDB" id="A0A521FGN4"/>
<feature type="domain" description="RES" evidence="1">
    <location>
        <begin position="54"/>
        <end position="176"/>
    </location>
</feature>
<name>A0A521FGN4_9RHOB</name>
<gene>
    <name evidence="2" type="ORF">SAMN06265380_12126</name>
</gene>
<accession>A0A521FGN4</accession>
<dbReference type="InterPro" id="IPR014914">
    <property type="entry name" value="RES_dom"/>
</dbReference>
<protein>
    <submittedName>
        <fullName evidence="2">RES domain-containing protein</fullName>
    </submittedName>
</protein>
<evidence type="ECO:0000313" key="2">
    <source>
        <dbReference type="EMBL" id="SMO94720.1"/>
    </source>
</evidence>
<evidence type="ECO:0000259" key="1">
    <source>
        <dbReference type="Pfam" id="PF08808"/>
    </source>
</evidence>
<dbReference type="EMBL" id="FXTE01000021">
    <property type="protein sequence ID" value="SMO94720.1"/>
    <property type="molecule type" value="Genomic_DNA"/>
</dbReference>
<proteinExistence type="predicted"/>
<keyword evidence="3" id="KW-1185">Reference proteome</keyword>
<organism evidence="2 3">
    <name type="scientific">Ruegeria faecimaris</name>
    <dbReference type="NCBI Taxonomy" id="686389"/>
    <lineage>
        <taxon>Bacteria</taxon>
        <taxon>Pseudomonadati</taxon>
        <taxon>Pseudomonadota</taxon>
        <taxon>Alphaproteobacteria</taxon>
        <taxon>Rhodobacterales</taxon>
        <taxon>Roseobacteraceae</taxon>
        <taxon>Ruegeria</taxon>
    </lineage>
</organism>
<evidence type="ECO:0000313" key="3">
    <source>
        <dbReference type="Proteomes" id="UP000319555"/>
    </source>
</evidence>
<dbReference type="OrthoDB" id="648213at2"/>
<dbReference type="Proteomes" id="UP000319555">
    <property type="component" value="Unassembled WGS sequence"/>
</dbReference>
<reference evidence="2 3" key="1">
    <citation type="submission" date="2017-05" db="EMBL/GenBank/DDBJ databases">
        <authorList>
            <person name="Varghese N."/>
            <person name="Submissions S."/>
        </authorList>
    </citation>
    <scope>NUCLEOTIDE SEQUENCE [LARGE SCALE GENOMIC DNA]</scope>
    <source>
        <strain evidence="2 3">DSM 28009</strain>
    </source>
</reference>